<dbReference type="AlphaFoldDB" id="A0A0S4XAE0"/>
<proteinExistence type="predicted"/>
<dbReference type="InterPro" id="IPR009057">
    <property type="entry name" value="Homeodomain-like_sf"/>
</dbReference>
<gene>
    <name evidence="1" type="ORF">RD1301_v1_1230016</name>
</gene>
<name>A0A0S4XAE0_RALSL</name>
<dbReference type="SUPFAM" id="SSF46689">
    <property type="entry name" value="Homeodomain-like"/>
    <property type="match status" value="1"/>
</dbReference>
<sequence length="100" mass="10699">MGTLQPLAFGCRRLPGQDSARNPLCAGLVKAGHSMAAADAAPGVADQTLFNWVKAAREDRLAGMDTQPASPEPMALARLRAEAARLKMAHDVPRKRPNIR</sequence>
<reference evidence="1" key="1">
    <citation type="submission" date="2015-10" db="EMBL/GenBank/DDBJ databases">
        <authorList>
            <person name="Gilbert D.G."/>
        </authorList>
    </citation>
    <scope>NUCLEOTIDE SEQUENCE</scope>
    <source>
        <strain evidence="1">Phyl III-seqv23</strain>
    </source>
</reference>
<evidence type="ECO:0000313" key="1">
    <source>
        <dbReference type="EMBL" id="CUV60972.1"/>
    </source>
</evidence>
<dbReference type="Gene3D" id="1.10.10.60">
    <property type="entry name" value="Homeodomain-like"/>
    <property type="match status" value="1"/>
</dbReference>
<evidence type="ECO:0008006" key="2">
    <source>
        <dbReference type="Google" id="ProtNLM"/>
    </source>
</evidence>
<organism evidence="1">
    <name type="scientific">Ralstonia solanacearum</name>
    <name type="common">Pseudomonas solanacearum</name>
    <dbReference type="NCBI Taxonomy" id="305"/>
    <lineage>
        <taxon>Bacteria</taxon>
        <taxon>Pseudomonadati</taxon>
        <taxon>Pseudomonadota</taxon>
        <taxon>Betaproteobacteria</taxon>
        <taxon>Burkholderiales</taxon>
        <taxon>Burkholderiaceae</taxon>
        <taxon>Ralstonia</taxon>
        <taxon>Ralstonia solanacearum species complex</taxon>
    </lineage>
</organism>
<protein>
    <recommendedName>
        <fullName evidence="2">Transposase</fullName>
    </recommendedName>
</protein>
<dbReference type="EMBL" id="LN899822">
    <property type="protein sequence ID" value="CUV60972.1"/>
    <property type="molecule type" value="Genomic_DNA"/>
</dbReference>
<accession>A0A0S4XAE0</accession>